<reference evidence="1 2" key="1">
    <citation type="journal article" date="2014" name="Appl. Environ. Microbiol.">
        <title>Elucidation of insertion elements encoded on plasmids and in vitro construction of shuttle vectors from the toxic cyanobacterium Planktothrix.</title>
        <authorList>
            <person name="Christiansen G."/>
            <person name="Goesmann A."/>
            <person name="Kurmayer R."/>
        </authorList>
    </citation>
    <scope>NUCLEOTIDE SEQUENCE [LARGE SCALE GENOMIC DNA]</scope>
    <source>
        <strain evidence="1 2">NIVA-CYA 126/8</strain>
    </source>
</reference>
<dbReference type="InterPro" id="IPR011990">
    <property type="entry name" value="TPR-like_helical_dom_sf"/>
</dbReference>
<protein>
    <submittedName>
        <fullName evidence="1">Uncharacterized protein</fullName>
    </submittedName>
</protein>
<dbReference type="RefSeq" id="WP_052369500.1">
    <property type="nucleotide sequence ID" value="NZ_CM002803.1"/>
</dbReference>
<accession>A0A073CFH4</accession>
<proteinExistence type="predicted"/>
<keyword evidence="2" id="KW-1185">Reference proteome</keyword>
<evidence type="ECO:0000313" key="1">
    <source>
        <dbReference type="EMBL" id="KEI67064.1"/>
    </source>
</evidence>
<dbReference type="eggNOG" id="COG0457">
    <property type="taxonomic scope" value="Bacteria"/>
</dbReference>
<dbReference type="HOGENOM" id="CLU_348099_0_0_3"/>
<dbReference type="Gene3D" id="1.25.40.10">
    <property type="entry name" value="Tetratricopeptide repeat domain"/>
    <property type="match status" value="1"/>
</dbReference>
<evidence type="ECO:0000313" key="2">
    <source>
        <dbReference type="Proteomes" id="UP000027395"/>
    </source>
</evidence>
<dbReference type="STRING" id="388467.A19Y_2097"/>
<organism evidence="1 2">
    <name type="scientific">Planktothrix agardhii (strain NIVA-CYA 126/8)</name>
    <dbReference type="NCBI Taxonomy" id="388467"/>
    <lineage>
        <taxon>Bacteria</taxon>
        <taxon>Bacillati</taxon>
        <taxon>Cyanobacteriota</taxon>
        <taxon>Cyanophyceae</taxon>
        <taxon>Oscillatoriophycideae</taxon>
        <taxon>Oscillatoriales</taxon>
        <taxon>Microcoleaceae</taxon>
        <taxon>Planktothrix</taxon>
    </lineage>
</organism>
<dbReference type="AlphaFoldDB" id="A0A073CFH4"/>
<dbReference type="EMBL" id="CM002803">
    <property type="protein sequence ID" value="KEI67064.1"/>
    <property type="molecule type" value="Genomic_DNA"/>
</dbReference>
<name>A0A073CFH4_PLAA1</name>
<sequence length="810" mass="92889">MTEKKYLYLVKTDGKVLPHYQQLSSAEYKSFLPQQSQLETLRLTGQDLYIVPRQAHQYLEDGQRLSHSGNQGFVFFGPYWDIEDGFYRVQINIDWPESVSDISPLIIFDIVAPCPITLYKSEIAYPQTKLQVDLDFIGAKNTEFRFATQGSAFIVKSIELTRLYPAPGEKPTAFYYFDVACHLRYQDQPQKSELALWQVATQMKTIEQLQQLSQQITEILPASKLWNQGYTDLGQLLYKQGQEELAKWCYERGLEGLEAGEIPSVWLHWGLQEVQQGHLQEAIASFQKAVSNSDASRLYQHLWLGLNEIQPLMDESLLNDAPINAPVIYEYFRETSSYQIIDLLFLTEADQDFLAKQGLSVANLRRIQESNLSLEEIYINHFNSSSPVQLSKQASRTSILPLLPDTTPNREFQQTIVETGYICSICPFTGQILRSNQSLMLDDPGYATSIFYRFTGVETFYLFASHWIGGLLFLYIPRLELIINLSLTWKNYLDYGDIVTRLKKNMVFYWKQVKQYLFNPAPKKTVAVCGGYENLGHYFWNDISGLDFLAENQLLDKIDKYLVGSYEPLKVNDIYPEIPVKDILRVESKNFSSLLLANNYFAVRLTDILIKESLAKKLYQASLKNCSTEFLATVEQAKQHFPLIWINLRSHSKAWISQVEGNANIIQTLSQNYPNLGVIFDGWKDEADSMEQIKSLIPSSISTYNGLGCPMHETIVWAFAIDVYISIVGSGLTLVTWIANKPGVAHSNYGHLKYQSDWWPEVRENIIPPLFLSTDQIQQADIDAPYGDYDCDWKVIYDGVFKIVQQLENS</sequence>
<dbReference type="PATRIC" id="fig|388467.6.peg.2045"/>
<gene>
    <name evidence="1" type="ORF">A19Y_2097</name>
</gene>
<dbReference type="SUPFAM" id="SSF48452">
    <property type="entry name" value="TPR-like"/>
    <property type="match status" value="1"/>
</dbReference>
<dbReference type="Proteomes" id="UP000027395">
    <property type="component" value="Chromosome"/>
</dbReference>